<dbReference type="Proteomes" id="UP000249091">
    <property type="component" value="Chromosome 1"/>
</dbReference>
<dbReference type="STRING" id="1219011.GCA_001895045_02012"/>
<reference evidence="7 8" key="1">
    <citation type="submission" date="2018-06" db="EMBL/GenBank/DDBJ databases">
        <authorList>
            <consortium name="Pathogen Informatics"/>
            <person name="Doyle S."/>
        </authorList>
    </citation>
    <scope>NUCLEOTIDE SEQUENCE [LARGE SCALE GENOMIC DNA]</scope>
    <source>
        <strain evidence="7 8">NCTC10994</strain>
    </source>
</reference>
<dbReference type="AlphaFoldDB" id="A0A2X4TRF5"/>
<evidence type="ECO:0000256" key="6">
    <source>
        <dbReference type="ARBA" id="ARBA00023288"/>
    </source>
</evidence>
<keyword evidence="2" id="KW-1003">Cell membrane</keyword>
<comment type="subcellular location">
    <subcellularLocation>
        <location evidence="1">Cell membrane</location>
        <topology evidence="1">Lipid-anchor</topology>
    </subcellularLocation>
</comment>
<evidence type="ECO:0000256" key="5">
    <source>
        <dbReference type="ARBA" id="ARBA00023139"/>
    </source>
</evidence>
<keyword evidence="3" id="KW-0732">Signal</keyword>
<keyword evidence="8" id="KW-1185">Reference proteome</keyword>
<accession>A0A2X4TRF5</accession>
<dbReference type="InterPro" id="IPR032018">
    <property type="entry name" value="LppA/LppB/LprP"/>
</dbReference>
<keyword evidence="6" id="KW-0449">Lipoprotein</keyword>
<keyword evidence="4" id="KW-0472">Membrane</keyword>
<evidence type="ECO:0000313" key="8">
    <source>
        <dbReference type="Proteomes" id="UP000249091"/>
    </source>
</evidence>
<dbReference type="RefSeq" id="WP_084722541.1">
    <property type="nucleotide sequence ID" value="NZ_JAFBBL010000001.1"/>
</dbReference>
<evidence type="ECO:0000256" key="2">
    <source>
        <dbReference type="ARBA" id="ARBA00022475"/>
    </source>
</evidence>
<keyword evidence="5" id="KW-0564">Palmitate</keyword>
<evidence type="ECO:0008006" key="9">
    <source>
        <dbReference type="Google" id="ProtNLM"/>
    </source>
</evidence>
<evidence type="ECO:0000256" key="3">
    <source>
        <dbReference type="ARBA" id="ARBA00022729"/>
    </source>
</evidence>
<dbReference type="Gene3D" id="3.30.2030.20">
    <property type="match status" value="1"/>
</dbReference>
<name>A0A2X4TRF5_9NOCA</name>
<protein>
    <recommendedName>
        <fullName evidence="9">Lipoprotein</fullName>
    </recommendedName>
</protein>
<dbReference type="Pfam" id="PF16708">
    <property type="entry name" value="LppA"/>
    <property type="match status" value="1"/>
</dbReference>
<sequence length="173" mass="18112">MTRATRDRTRRTGIGVSALIAVLAVLAALSGCGPRPVPVAKPEPVASTSRGAVEFYSGVQHDILTALSAEFPGVRFTQRFARSSAGCTLPDGAAGTLVHLPIYGSDMPVPADALSRASAVFEKVAARAGFHEPLVMPPDVGFAFRMFAEDGSYITFGSYVASTVAVTTGCYRE</sequence>
<dbReference type="PROSITE" id="PS51257">
    <property type="entry name" value="PROKAR_LIPOPROTEIN"/>
    <property type="match status" value="1"/>
</dbReference>
<organism evidence="7 8">
    <name type="scientific">Rhodococcus coprophilus</name>
    <dbReference type="NCBI Taxonomy" id="38310"/>
    <lineage>
        <taxon>Bacteria</taxon>
        <taxon>Bacillati</taxon>
        <taxon>Actinomycetota</taxon>
        <taxon>Actinomycetes</taxon>
        <taxon>Mycobacteriales</taxon>
        <taxon>Nocardiaceae</taxon>
        <taxon>Rhodococcus</taxon>
    </lineage>
</organism>
<dbReference type="KEGG" id="rcr:NCTC10994_01384"/>
<evidence type="ECO:0000256" key="1">
    <source>
        <dbReference type="ARBA" id="ARBA00004193"/>
    </source>
</evidence>
<dbReference type="GO" id="GO:0005886">
    <property type="term" value="C:plasma membrane"/>
    <property type="evidence" value="ECO:0007669"/>
    <property type="project" value="UniProtKB-SubCell"/>
</dbReference>
<gene>
    <name evidence="7" type="ORF">NCTC10994_01384</name>
</gene>
<evidence type="ECO:0000313" key="7">
    <source>
        <dbReference type="EMBL" id="SQI30067.1"/>
    </source>
</evidence>
<evidence type="ECO:0000256" key="4">
    <source>
        <dbReference type="ARBA" id="ARBA00023136"/>
    </source>
</evidence>
<dbReference type="EMBL" id="LS483468">
    <property type="protein sequence ID" value="SQI30067.1"/>
    <property type="molecule type" value="Genomic_DNA"/>
</dbReference>
<proteinExistence type="predicted"/>